<feature type="transmembrane region" description="Helical" evidence="9">
    <location>
        <begin position="132"/>
        <end position="154"/>
    </location>
</feature>
<keyword evidence="5" id="KW-0547">Nucleotide-binding</keyword>
<dbReference type="Proteomes" id="UP001183615">
    <property type="component" value="Unassembled WGS sequence"/>
</dbReference>
<dbReference type="Gene3D" id="1.20.5.1930">
    <property type="match status" value="1"/>
</dbReference>
<gene>
    <name evidence="12" type="ORF">RM779_17990</name>
</gene>
<evidence type="ECO:0000259" key="10">
    <source>
        <dbReference type="Pfam" id="PF07730"/>
    </source>
</evidence>
<dbReference type="GO" id="GO:0016301">
    <property type="term" value="F:kinase activity"/>
    <property type="evidence" value="ECO:0007669"/>
    <property type="project" value="UniProtKB-KW"/>
</dbReference>
<dbReference type="InterPro" id="IPR050482">
    <property type="entry name" value="Sensor_HK_TwoCompSys"/>
</dbReference>
<dbReference type="EC" id="2.7.13.3" evidence="2"/>
<feature type="transmembrane region" description="Helical" evidence="9">
    <location>
        <begin position="43"/>
        <end position="61"/>
    </location>
</feature>
<comment type="catalytic activity">
    <reaction evidence="1">
        <text>ATP + protein L-histidine = ADP + protein N-phospho-L-histidine.</text>
        <dbReference type="EC" id="2.7.13.3"/>
    </reaction>
</comment>
<keyword evidence="3" id="KW-0597">Phosphoprotein</keyword>
<keyword evidence="9" id="KW-1133">Transmembrane helix</keyword>
<evidence type="ECO:0000259" key="11">
    <source>
        <dbReference type="Pfam" id="PF23539"/>
    </source>
</evidence>
<evidence type="ECO:0000256" key="4">
    <source>
        <dbReference type="ARBA" id="ARBA00022679"/>
    </source>
</evidence>
<keyword evidence="7" id="KW-0067">ATP-binding</keyword>
<evidence type="ECO:0000313" key="13">
    <source>
        <dbReference type="Proteomes" id="UP001183615"/>
    </source>
</evidence>
<comment type="caution">
    <text evidence="12">The sequence shown here is derived from an EMBL/GenBank/DDBJ whole genome shotgun (WGS) entry which is preliminary data.</text>
</comment>
<dbReference type="RefSeq" id="WP_311618736.1">
    <property type="nucleotide sequence ID" value="NZ_JAVREV010000009.1"/>
</dbReference>
<evidence type="ECO:0000256" key="1">
    <source>
        <dbReference type="ARBA" id="ARBA00000085"/>
    </source>
</evidence>
<dbReference type="Pfam" id="PF23539">
    <property type="entry name" value="DUF7134"/>
    <property type="match status" value="1"/>
</dbReference>
<reference evidence="13" key="1">
    <citation type="submission" date="2023-07" db="EMBL/GenBank/DDBJ databases">
        <title>30 novel species of actinomycetes from the DSMZ collection.</title>
        <authorList>
            <person name="Nouioui I."/>
        </authorList>
    </citation>
    <scope>NUCLEOTIDE SEQUENCE [LARGE SCALE GENOMIC DNA]</scope>
    <source>
        <strain evidence="13">DSM 41886</strain>
    </source>
</reference>
<accession>A0ABU2S671</accession>
<organism evidence="12 13">
    <name type="scientific">Streptomyces johnsoniae</name>
    <dbReference type="NCBI Taxonomy" id="3075532"/>
    <lineage>
        <taxon>Bacteria</taxon>
        <taxon>Bacillati</taxon>
        <taxon>Actinomycetota</taxon>
        <taxon>Actinomycetes</taxon>
        <taxon>Kitasatosporales</taxon>
        <taxon>Streptomycetaceae</taxon>
        <taxon>Streptomyces</taxon>
    </lineage>
</organism>
<feature type="transmembrane region" description="Helical" evidence="9">
    <location>
        <begin position="73"/>
        <end position="101"/>
    </location>
</feature>
<keyword evidence="4" id="KW-0808">Transferase</keyword>
<keyword evidence="8" id="KW-0902">Two-component regulatory system</keyword>
<dbReference type="InterPro" id="IPR011712">
    <property type="entry name" value="Sig_transdc_His_kin_sub3_dim/P"/>
</dbReference>
<keyword evidence="9" id="KW-0812">Transmembrane</keyword>
<keyword evidence="13" id="KW-1185">Reference proteome</keyword>
<feature type="transmembrane region" description="Helical" evidence="9">
    <location>
        <begin position="20"/>
        <end position="36"/>
    </location>
</feature>
<evidence type="ECO:0000256" key="2">
    <source>
        <dbReference type="ARBA" id="ARBA00012438"/>
    </source>
</evidence>
<keyword evidence="9" id="KW-0472">Membrane</keyword>
<dbReference type="PANTHER" id="PTHR24421">
    <property type="entry name" value="NITRATE/NITRITE SENSOR PROTEIN NARX-RELATED"/>
    <property type="match status" value="1"/>
</dbReference>
<evidence type="ECO:0000256" key="6">
    <source>
        <dbReference type="ARBA" id="ARBA00022777"/>
    </source>
</evidence>
<sequence length="254" mass="27069">MNMAAVKPGPPHRRPVDADLVWAVLLLVLCGVNIVADPELRGWAAAASAVTALSLSLGVALRRRVPERTLVLALAVCLAQIVWSGGPAVAAFAVYAIVCAAADLGARWAVRLALIGGLGAAALAAVRQDRGLGTAVEMTVALSVPIALSWALGFRARCRRCYRRQLAERADGLAQLRSDRHRAAVADQRAEICREMYDLTGHRVAGMVVHAEAADRVLDAAPERAGQSLHVIATMGRESEAELRRARTLLRDPE</sequence>
<name>A0ABU2S671_9ACTN</name>
<protein>
    <recommendedName>
        <fullName evidence="2">histidine kinase</fullName>
        <ecNumber evidence="2">2.7.13.3</ecNumber>
    </recommendedName>
</protein>
<evidence type="ECO:0000256" key="3">
    <source>
        <dbReference type="ARBA" id="ARBA00022553"/>
    </source>
</evidence>
<dbReference type="InterPro" id="IPR055558">
    <property type="entry name" value="DUF7134"/>
</dbReference>
<feature type="domain" description="DUF7134" evidence="11">
    <location>
        <begin position="13"/>
        <end position="160"/>
    </location>
</feature>
<dbReference type="EMBL" id="JAVREV010000009">
    <property type="protein sequence ID" value="MDT0444476.1"/>
    <property type="molecule type" value="Genomic_DNA"/>
</dbReference>
<dbReference type="PANTHER" id="PTHR24421:SF10">
    <property type="entry name" value="NITRATE_NITRITE SENSOR PROTEIN NARQ"/>
    <property type="match status" value="1"/>
</dbReference>
<evidence type="ECO:0000256" key="9">
    <source>
        <dbReference type="SAM" id="Phobius"/>
    </source>
</evidence>
<evidence type="ECO:0000313" key="12">
    <source>
        <dbReference type="EMBL" id="MDT0444476.1"/>
    </source>
</evidence>
<evidence type="ECO:0000256" key="7">
    <source>
        <dbReference type="ARBA" id="ARBA00022840"/>
    </source>
</evidence>
<evidence type="ECO:0000256" key="8">
    <source>
        <dbReference type="ARBA" id="ARBA00023012"/>
    </source>
</evidence>
<proteinExistence type="predicted"/>
<keyword evidence="6 12" id="KW-0418">Kinase</keyword>
<dbReference type="Pfam" id="PF07730">
    <property type="entry name" value="HisKA_3"/>
    <property type="match status" value="1"/>
</dbReference>
<evidence type="ECO:0000256" key="5">
    <source>
        <dbReference type="ARBA" id="ARBA00022741"/>
    </source>
</evidence>
<feature type="domain" description="Signal transduction histidine kinase subgroup 3 dimerisation and phosphoacceptor" evidence="10">
    <location>
        <begin position="189"/>
        <end position="253"/>
    </location>
</feature>